<evidence type="ECO:0000313" key="2">
    <source>
        <dbReference type="Proteomes" id="UP000095280"/>
    </source>
</evidence>
<proteinExistence type="predicted"/>
<evidence type="ECO:0000313" key="3">
    <source>
        <dbReference type="WBParaSite" id="maker-uti_cns_0000002-snap-gene-0.2-mRNA-1"/>
    </source>
</evidence>
<dbReference type="WBParaSite" id="maker-uti_cns_0000002-snap-gene-0.2-mRNA-1">
    <property type="protein sequence ID" value="maker-uti_cns_0000002-snap-gene-0.2-mRNA-1"/>
    <property type="gene ID" value="maker-uti_cns_0000002-snap-gene-0.2"/>
</dbReference>
<dbReference type="AlphaFoldDB" id="A0A1I8FTM1"/>
<name>A0A1I8FTM1_9PLAT</name>
<keyword evidence="2" id="KW-1185">Reference proteome</keyword>
<organism evidence="2 3">
    <name type="scientific">Macrostomum lignano</name>
    <dbReference type="NCBI Taxonomy" id="282301"/>
    <lineage>
        <taxon>Eukaryota</taxon>
        <taxon>Metazoa</taxon>
        <taxon>Spiralia</taxon>
        <taxon>Lophotrochozoa</taxon>
        <taxon>Platyhelminthes</taxon>
        <taxon>Rhabditophora</taxon>
        <taxon>Macrostomorpha</taxon>
        <taxon>Macrostomida</taxon>
        <taxon>Macrostomidae</taxon>
        <taxon>Macrostomum</taxon>
    </lineage>
</organism>
<reference evidence="3" key="1">
    <citation type="submission" date="2016-11" db="UniProtKB">
        <authorList>
            <consortium name="WormBaseParasite"/>
        </authorList>
    </citation>
    <scope>IDENTIFICATION</scope>
</reference>
<evidence type="ECO:0000256" key="1">
    <source>
        <dbReference type="SAM" id="MobiDB-lite"/>
    </source>
</evidence>
<protein>
    <submittedName>
        <fullName evidence="3">SAM domain-containing protein</fullName>
    </submittedName>
</protein>
<feature type="region of interest" description="Disordered" evidence="1">
    <location>
        <begin position="229"/>
        <end position="254"/>
    </location>
</feature>
<dbReference type="Proteomes" id="UP000095280">
    <property type="component" value="Unplaced"/>
</dbReference>
<accession>A0A1I8FTM1</accession>
<sequence length="303" mass="33265">PIFSLANQPHLLALLTFSLHFFLLLLQQFSLTAASALLLLHVLLIASAFAPDQPLIMETRAKRRSLVLPSRPLPATANPRFSQVLRESGFQCIMEDSDQSEDSDSSDSSQNMSSFVACGGEPAAPVCKYLIEAAAICNWLEEAGFPQLVKDYNAGLLQPTDNNSAAAAALTPRWSGLSQEYKLLIACRVGRLLELSRLYPEHFLPDPEDSDRDQLLPVHYRHRTCLCSMPDLPDPPDPPDAQVRAPSDAEEQLEQQDQLRELQLHFDALLESVAADKAAFELRFPAGSAGLFRIPSGNPGCGM</sequence>